<feature type="chain" id="PRO_5011788000" description="DUF4232 domain-containing protein" evidence="1">
    <location>
        <begin position="31"/>
        <end position="176"/>
    </location>
</feature>
<keyword evidence="4" id="KW-1185">Reference proteome</keyword>
<evidence type="ECO:0000256" key="1">
    <source>
        <dbReference type="SAM" id="SignalP"/>
    </source>
</evidence>
<organism evidence="3 4">
    <name type="scientific">Amycolatopsis xylanica</name>
    <dbReference type="NCBI Taxonomy" id="589385"/>
    <lineage>
        <taxon>Bacteria</taxon>
        <taxon>Bacillati</taxon>
        <taxon>Actinomycetota</taxon>
        <taxon>Actinomycetes</taxon>
        <taxon>Pseudonocardiales</taxon>
        <taxon>Pseudonocardiaceae</taxon>
        <taxon>Amycolatopsis</taxon>
    </lineage>
</organism>
<accession>A0A1H2WDW0</accession>
<protein>
    <recommendedName>
        <fullName evidence="2">DUF4232 domain-containing protein</fullName>
    </recommendedName>
</protein>
<dbReference type="STRING" id="589385.SAMN05421504_1011509"/>
<proteinExistence type="predicted"/>
<feature type="signal peptide" evidence="1">
    <location>
        <begin position="1"/>
        <end position="30"/>
    </location>
</feature>
<evidence type="ECO:0000259" key="2">
    <source>
        <dbReference type="Pfam" id="PF14016"/>
    </source>
</evidence>
<keyword evidence="1" id="KW-0732">Signal</keyword>
<name>A0A1H2WDW0_9PSEU</name>
<feature type="domain" description="DUF4232" evidence="2">
    <location>
        <begin position="39"/>
        <end position="174"/>
    </location>
</feature>
<sequence length="176" mass="18346">MKGSSIRWQVPAGIALLTAAAVSGPGTAEATTPERVARCSTDSLSVSLGPGEGAAGHFYVPVLFTNDGQAACRIGGHPDVAYFAGADRHQVGDAAARLPEPTPTVVLRTGQTATAWLDQVNVDNYDPVACAPTPVSGLRVYPPGDTVPVLLTEPNARGCARHMDGQYQLTIRAVRR</sequence>
<dbReference type="InterPro" id="IPR025326">
    <property type="entry name" value="DUF4232"/>
</dbReference>
<gene>
    <name evidence="3" type="ORF">SAMN05421504_1011509</name>
</gene>
<dbReference type="AlphaFoldDB" id="A0A1H2WDW0"/>
<evidence type="ECO:0000313" key="4">
    <source>
        <dbReference type="Proteomes" id="UP000199515"/>
    </source>
</evidence>
<dbReference type="EMBL" id="FNON01000001">
    <property type="protein sequence ID" value="SDW78873.1"/>
    <property type="molecule type" value="Genomic_DNA"/>
</dbReference>
<dbReference type="Proteomes" id="UP000199515">
    <property type="component" value="Unassembled WGS sequence"/>
</dbReference>
<dbReference type="Pfam" id="PF14016">
    <property type="entry name" value="DUF4232"/>
    <property type="match status" value="1"/>
</dbReference>
<evidence type="ECO:0000313" key="3">
    <source>
        <dbReference type="EMBL" id="SDW78873.1"/>
    </source>
</evidence>
<reference evidence="3 4" key="1">
    <citation type="submission" date="2016-10" db="EMBL/GenBank/DDBJ databases">
        <authorList>
            <person name="de Groot N.N."/>
        </authorList>
    </citation>
    <scope>NUCLEOTIDE SEQUENCE [LARGE SCALE GENOMIC DNA]</scope>
    <source>
        <strain evidence="3 4">CPCC 202699</strain>
    </source>
</reference>
<dbReference type="RefSeq" id="WP_176968522.1">
    <property type="nucleotide sequence ID" value="NZ_FNON01000001.1"/>
</dbReference>